<dbReference type="InterPro" id="IPR012657">
    <property type="entry name" value="23S_rRNA-intervening_sequence"/>
</dbReference>
<dbReference type="Gene3D" id="1.20.1440.60">
    <property type="entry name" value="23S rRNA-intervening sequence"/>
    <property type="match status" value="1"/>
</dbReference>
<dbReference type="InterPro" id="IPR036583">
    <property type="entry name" value="23S_rRNA_IVS_sf"/>
</dbReference>
<protein>
    <submittedName>
        <fullName evidence="1">Four helix bundle protein</fullName>
    </submittedName>
</protein>
<dbReference type="SUPFAM" id="SSF158446">
    <property type="entry name" value="IVS-encoded protein-like"/>
    <property type="match status" value="1"/>
</dbReference>
<sequence length="131" mass="15081">MSEITNQPSGVPAGTAKPYDLEERTAQFAENCRDFVKKLPKTNSNFEYGKQLIRSSGSQAANYIEANESLGRRDFAMRIKICRKETKESCLWLRLSDTNNIPELEKERKVLMDEALQLRKIFTSILEKSKF</sequence>
<dbReference type="NCBIfam" id="TIGR02436">
    <property type="entry name" value="four helix bundle protein"/>
    <property type="match status" value="1"/>
</dbReference>
<name>A0A1G2HL19_9BACT</name>
<organism evidence="1 2">
    <name type="scientific">Candidatus Staskawiczbacteria bacterium RIFCSPHIGHO2_01_FULL_34_27</name>
    <dbReference type="NCBI Taxonomy" id="1802199"/>
    <lineage>
        <taxon>Bacteria</taxon>
        <taxon>Candidatus Staskawicziibacteriota</taxon>
    </lineage>
</organism>
<proteinExistence type="predicted"/>
<reference evidence="1 2" key="1">
    <citation type="journal article" date="2016" name="Nat. Commun.">
        <title>Thousands of microbial genomes shed light on interconnected biogeochemical processes in an aquifer system.</title>
        <authorList>
            <person name="Anantharaman K."/>
            <person name="Brown C.T."/>
            <person name="Hug L.A."/>
            <person name="Sharon I."/>
            <person name="Castelle C.J."/>
            <person name="Probst A.J."/>
            <person name="Thomas B.C."/>
            <person name="Singh A."/>
            <person name="Wilkins M.J."/>
            <person name="Karaoz U."/>
            <person name="Brodie E.L."/>
            <person name="Williams K.H."/>
            <person name="Hubbard S.S."/>
            <person name="Banfield J.F."/>
        </authorList>
    </citation>
    <scope>NUCLEOTIDE SEQUENCE [LARGE SCALE GENOMIC DNA]</scope>
</reference>
<dbReference type="Proteomes" id="UP000178991">
    <property type="component" value="Unassembled WGS sequence"/>
</dbReference>
<evidence type="ECO:0000313" key="1">
    <source>
        <dbReference type="EMBL" id="OGZ63177.1"/>
    </source>
</evidence>
<dbReference type="Pfam" id="PF05635">
    <property type="entry name" value="23S_rRNA_IVP"/>
    <property type="match status" value="1"/>
</dbReference>
<evidence type="ECO:0000313" key="2">
    <source>
        <dbReference type="Proteomes" id="UP000178991"/>
    </source>
</evidence>
<gene>
    <name evidence="1" type="ORF">A2639_03205</name>
</gene>
<comment type="caution">
    <text evidence="1">The sequence shown here is derived from an EMBL/GenBank/DDBJ whole genome shotgun (WGS) entry which is preliminary data.</text>
</comment>
<dbReference type="AlphaFoldDB" id="A0A1G2HL19"/>
<accession>A0A1G2HL19</accession>
<dbReference type="EMBL" id="MHOL01000005">
    <property type="protein sequence ID" value="OGZ63177.1"/>
    <property type="molecule type" value="Genomic_DNA"/>
</dbReference>